<sequence length="231" mass="26324">MGCSPARPTNGPIVVTSVPKNQVLDNHMVKVDHRVLSEKFVPIKQSNQDIQLEAVEAPNILAFDPRNGIKKEYEVSGIPHYSSDNITLNGKWTWVENINSEQNEFPFVREAQHLIEKEFIKGSLRCELQLFDNYAEIIFKDMVVIGNKADDSGKKNHFAYPIKRVPMRREIYAWKAADGVARSIAKEIEDILNFTTGVYTYRLDEGIYTIDLNKKAFINTQTALAQPLLEL</sequence>
<dbReference type="Proteomes" id="UP000187209">
    <property type="component" value="Unassembled WGS sequence"/>
</dbReference>
<evidence type="ECO:0000313" key="1">
    <source>
        <dbReference type="EMBL" id="OMJ77102.1"/>
    </source>
</evidence>
<evidence type="ECO:0000313" key="2">
    <source>
        <dbReference type="Proteomes" id="UP000187209"/>
    </source>
</evidence>
<name>A0A1R2BJZ9_9CILI</name>
<organism evidence="1 2">
    <name type="scientific">Stentor coeruleus</name>
    <dbReference type="NCBI Taxonomy" id="5963"/>
    <lineage>
        <taxon>Eukaryota</taxon>
        <taxon>Sar</taxon>
        <taxon>Alveolata</taxon>
        <taxon>Ciliophora</taxon>
        <taxon>Postciliodesmatophora</taxon>
        <taxon>Heterotrichea</taxon>
        <taxon>Heterotrichida</taxon>
        <taxon>Stentoridae</taxon>
        <taxon>Stentor</taxon>
    </lineage>
</organism>
<accession>A0A1R2BJZ9</accession>
<comment type="caution">
    <text evidence="1">The sequence shown here is derived from an EMBL/GenBank/DDBJ whole genome shotgun (WGS) entry which is preliminary data.</text>
</comment>
<gene>
    <name evidence="1" type="ORF">SteCoe_23373</name>
</gene>
<protein>
    <submittedName>
        <fullName evidence="1">Uncharacterized protein</fullName>
    </submittedName>
</protein>
<reference evidence="1 2" key="1">
    <citation type="submission" date="2016-11" db="EMBL/GenBank/DDBJ databases">
        <title>The macronuclear genome of Stentor coeruleus: a giant cell with tiny introns.</title>
        <authorList>
            <person name="Slabodnick M."/>
            <person name="Ruby J.G."/>
            <person name="Reiff S.B."/>
            <person name="Swart E.C."/>
            <person name="Gosai S."/>
            <person name="Prabakaran S."/>
            <person name="Witkowska E."/>
            <person name="Larue G.E."/>
            <person name="Fisher S."/>
            <person name="Freeman R.M."/>
            <person name="Gunawardena J."/>
            <person name="Chu W."/>
            <person name="Stover N.A."/>
            <person name="Gregory B.D."/>
            <person name="Nowacki M."/>
            <person name="Derisi J."/>
            <person name="Roy S.W."/>
            <person name="Marshall W.F."/>
            <person name="Sood P."/>
        </authorList>
    </citation>
    <scope>NUCLEOTIDE SEQUENCE [LARGE SCALE GENOMIC DNA]</scope>
    <source>
        <strain evidence="1">WM001</strain>
    </source>
</reference>
<dbReference type="OrthoDB" id="323279at2759"/>
<dbReference type="EMBL" id="MPUH01000593">
    <property type="protein sequence ID" value="OMJ77102.1"/>
    <property type="molecule type" value="Genomic_DNA"/>
</dbReference>
<dbReference type="AlphaFoldDB" id="A0A1R2BJZ9"/>
<proteinExistence type="predicted"/>
<keyword evidence="2" id="KW-1185">Reference proteome</keyword>